<feature type="domain" description="Glycosyl transferase family 1" evidence="1">
    <location>
        <begin position="182"/>
        <end position="342"/>
    </location>
</feature>
<dbReference type="Pfam" id="PF00534">
    <property type="entry name" value="Glycos_transf_1"/>
    <property type="match status" value="1"/>
</dbReference>
<dbReference type="RefSeq" id="WP_021119783.1">
    <property type="nucleotide sequence ID" value="NZ_KE557273.1"/>
</dbReference>
<keyword evidence="4" id="KW-1185">Reference proteome</keyword>
<comment type="caution">
    <text evidence="3">The sequence shown here is derived from an EMBL/GenBank/DDBJ whole genome shotgun (WGS) entry which is preliminary data.</text>
</comment>
<organism evidence="3 4">
    <name type="scientific">Salipiger mucosus DSM 16094</name>
    <dbReference type="NCBI Taxonomy" id="1123237"/>
    <lineage>
        <taxon>Bacteria</taxon>
        <taxon>Pseudomonadati</taxon>
        <taxon>Pseudomonadota</taxon>
        <taxon>Alphaproteobacteria</taxon>
        <taxon>Rhodobacterales</taxon>
        <taxon>Roseobacteraceae</taxon>
        <taxon>Salipiger</taxon>
    </lineage>
</organism>
<feature type="domain" description="Glycosyltransferase subfamily 4-like N-terminal" evidence="2">
    <location>
        <begin position="44"/>
        <end position="171"/>
    </location>
</feature>
<name>S9SHF2_9RHOB</name>
<dbReference type="InterPro" id="IPR001296">
    <property type="entry name" value="Glyco_trans_1"/>
</dbReference>
<dbReference type="PANTHER" id="PTHR12526:SF631">
    <property type="entry name" value="BLL6306 PROTEIN"/>
    <property type="match status" value="1"/>
</dbReference>
<dbReference type="CDD" id="cd03801">
    <property type="entry name" value="GT4_PimA-like"/>
    <property type="match status" value="1"/>
</dbReference>
<dbReference type="eggNOG" id="COG0438">
    <property type="taxonomic scope" value="Bacteria"/>
</dbReference>
<dbReference type="InterPro" id="IPR028098">
    <property type="entry name" value="Glyco_trans_4-like_N"/>
</dbReference>
<proteinExistence type="predicted"/>
<dbReference type="Pfam" id="PF13579">
    <property type="entry name" value="Glyco_trans_4_4"/>
    <property type="match status" value="1"/>
</dbReference>
<dbReference type="HOGENOM" id="CLU_009583_14_0_5"/>
<dbReference type="AlphaFoldDB" id="S9SHF2"/>
<sequence>MPDMPSDAPVIRHYIAGGAEHGGGIGRLVGYVLSAGDAGDTSFRHVVVDTRGPGLSLLRSPARLLQAMAVMAADTLRGAPVLHHLHIAGRGSTVRKLVLGAWARRLRAPYVLHLHDYAYADDLARRPRWQLEAIRRLFLGAARVIVLGERDRATVRYALGVPPGRIALLRNCVPDPGPRPPHGTDPQEVGILFLGQLGPRKGVPELLAALADPAMPAEGWHATLAGDGPVAHYRNEVARLGLAGRVALTGWVDAGRAASLREGSDILVLPSHAEGFAMAVLEGLAQGLAVVTTRVGAQGEVLVDGENSLLVPPGDARALAGALSRLVADPALRARLGADGRELFLSRFGMSGYVHALEALQADHLQIGTALPRSA</sequence>
<dbReference type="Gene3D" id="3.40.50.2000">
    <property type="entry name" value="Glycogen Phosphorylase B"/>
    <property type="match status" value="2"/>
</dbReference>
<reference evidence="4" key="1">
    <citation type="journal article" date="2014" name="Stand. Genomic Sci.">
        <title>Genome sequence of the exopolysaccharide-producing Salipiger mucosus type strain (DSM 16094(T)), a moderately halophilic member of the Roseobacter clade.</title>
        <authorList>
            <person name="Riedel T."/>
            <person name="Spring S."/>
            <person name="Fiebig A."/>
            <person name="Petersen J."/>
            <person name="Kyrpides N.C."/>
            <person name="Goker M."/>
            <person name="Klenk H.P."/>
        </authorList>
    </citation>
    <scope>NUCLEOTIDE SEQUENCE [LARGE SCALE GENOMIC DNA]</scope>
    <source>
        <strain evidence="4">DSM 16094</strain>
    </source>
</reference>
<gene>
    <name evidence="3" type="ORF">Salmuc_05001</name>
</gene>
<dbReference type="GO" id="GO:0016757">
    <property type="term" value="F:glycosyltransferase activity"/>
    <property type="evidence" value="ECO:0007669"/>
    <property type="project" value="UniProtKB-ARBA"/>
</dbReference>
<dbReference type="SUPFAM" id="SSF53756">
    <property type="entry name" value="UDP-Glycosyltransferase/glycogen phosphorylase"/>
    <property type="match status" value="1"/>
</dbReference>
<keyword evidence="3" id="KW-0808">Transferase</keyword>
<evidence type="ECO:0000259" key="1">
    <source>
        <dbReference type="Pfam" id="PF00534"/>
    </source>
</evidence>
<evidence type="ECO:0000259" key="2">
    <source>
        <dbReference type="Pfam" id="PF13579"/>
    </source>
</evidence>
<dbReference type="OrthoDB" id="9807414at2"/>
<dbReference type="STRING" id="1123237.Salmuc_05001"/>
<dbReference type="EMBL" id="APVH01000008">
    <property type="protein sequence ID" value="EPX85729.1"/>
    <property type="molecule type" value="Genomic_DNA"/>
</dbReference>
<accession>S9SHF2</accession>
<protein>
    <submittedName>
        <fullName evidence="3">Glycosyltransferase</fullName>
    </submittedName>
</protein>
<dbReference type="PANTHER" id="PTHR12526">
    <property type="entry name" value="GLYCOSYLTRANSFERASE"/>
    <property type="match status" value="1"/>
</dbReference>
<evidence type="ECO:0000313" key="3">
    <source>
        <dbReference type="EMBL" id="EPX85729.1"/>
    </source>
</evidence>
<evidence type="ECO:0000313" key="4">
    <source>
        <dbReference type="Proteomes" id="UP000015347"/>
    </source>
</evidence>
<dbReference type="Proteomes" id="UP000015347">
    <property type="component" value="Unassembled WGS sequence"/>
</dbReference>